<organism evidence="1 2">
    <name type="scientific">Streptomyces rectiviolaceus</name>
    <dbReference type="NCBI Taxonomy" id="332591"/>
    <lineage>
        <taxon>Bacteria</taxon>
        <taxon>Bacillati</taxon>
        <taxon>Actinomycetota</taxon>
        <taxon>Actinomycetes</taxon>
        <taxon>Kitasatosporales</taxon>
        <taxon>Streptomycetaceae</taxon>
        <taxon>Streptomyces</taxon>
    </lineage>
</organism>
<gene>
    <name evidence="1" type="ORF">GCM10010449_06290</name>
</gene>
<keyword evidence="2" id="KW-1185">Reference proteome</keyword>
<evidence type="ECO:0000313" key="1">
    <source>
        <dbReference type="EMBL" id="GAA3085283.1"/>
    </source>
</evidence>
<comment type="caution">
    <text evidence="1">The sequence shown here is derived from an EMBL/GenBank/DDBJ whole genome shotgun (WGS) entry which is preliminary data.</text>
</comment>
<sequence length="178" mass="18721">MYGVPVAAWPVLEEHLGHGLVVLLSPGSESVAALISGRPDLAEELLAPWRRIAEARPRLLRGLPLGLRHVIFHSGLLLVRGTVEARGPRRTMVGEMVWDLEAVAATRRDHGPQAALDLIGHTTTAPTTPVAAGEGASGRALQDGTAGSQLHAWADLQPTGSRAADLRRLGHRSSGSAG</sequence>
<evidence type="ECO:0000313" key="2">
    <source>
        <dbReference type="Proteomes" id="UP001501637"/>
    </source>
</evidence>
<dbReference type="EMBL" id="BAAAUG010000013">
    <property type="protein sequence ID" value="GAA3085283.1"/>
    <property type="molecule type" value="Genomic_DNA"/>
</dbReference>
<dbReference type="Proteomes" id="UP001501637">
    <property type="component" value="Unassembled WGS sequence"/>
</dbReference>
<proteinExistence type="predicted"/>
<protein>
    <submittedName>
        <fullName evidence="1">Uncharacterized protein</fullName>
    </submittedName>
</protein>
<reference evidence="2" key="1">
    <citation type="journal article" date="2019" name="Int. J. Syst. Evol. Microbiol.">
        <title>The Global Catalogue of Microorganisms (GCM) 10K type strain sequencing project: providing services to taxonomists for standard genome sequencing and annotation.</title>
        <authorList>
            <consortium name="The Broad Institute Genomics Platform"/>
            <consortium name="The Broad Institute Genome Sequencing Center for Infectious Disease"/>
            <person name="Wu L."/>
            <person name="Ma J."/>
        </authorList>
    </citation>
    <scope>NUCLEOTIDE SEQUENCE [LARGE SCALE GENOMIC DNA]</scope>
    <source>
        <strain evidence="2">JCM 9092</strain>
    </source>
</reference>
<accession>A0ABP6MBE8</accession>
<name>A0ABP6MBE8_9ACTN</name>